<comment type="subcellular location">
    <subcellularLocation>
        <location evidence="6">Cell membrane</location>
        <topology evidence="6">Multi-pass membrane protein</topology>
    </subcellularLocation>
    <subcellularLocation>
        <location evidence="1">Membrane</location>
    </subcellularLocation>
</comment>
<keyword evidence="6" id="KW-1003">Cell membrane</keyword>
<evidence type="ECO:0000256" key="5">
    <source>
        <dbReference type="ARBA" id="ARBA00023136"/>
    </source>
</evidence>
<comment type="similarity">
    <text evidence="2 6">Belongs to the SURF1 family.</text>
</comment>
<accession>A0ABT8TCC2</accession>
<gene>
    <name evidence="7" type="ORF">QWI16_06095</name>
</gene>
<dbReference type="CDD" id="cd06662">
    <property type="entry name" value="SURF1"/>
    <property type="match status" value="1"/>
</dbReference>
<dbReference type="InterPro" id="IPR002994">
    <property type="entry name" value="Surf1/Shy1"/>
</dbReference>
<evidence type="ECO:0000256" key="6">
    <source>
        <dbReference type="RuleBase" id="RU363076"/>
    </source>
</evidence>
<dbReference type="PANTHER" id="PTHR23427:SF2">
    <property type="entry name" value="SURFEIT LOCUS PROTEIN 1"/>
    <property type="match status" value="1"/>
</dbReference>
<proteinExistence type="inferred from homology"/>
<evidence type="ECO:0000256" key="3">
    <source>
        <dbReference type="ARBA" id="ARBA00022692"/>
    </source>
</evidence>
<evidence type="ECO:0000256" key="1">
    <source>
        <dbReference type="ARBA" id="ARBA00004370"/>
    </source>
</evidence>
<keyword evidence="3 6" id="KW-0812">Transmembrane</keyword>
<keyword evidence="5 6" id="KW-0472">Membrane</keyword>
<name>A0ABT8TCC2_9GAMM</name>
<dbReference type="EMBL" id="JAULRT010000035">
    <property type="protein sequence ID" value="MDO3381740.1"/>
    <property type="molecule type" value="Genomic_DNA"/>
</dbReference>
<feature type="transmembrane region" description="Helical" evidence="6">
    <location>
        <begin position="214"/>
        <end position="235"/>
    </location>
</feature>
<dbReference type="Pfam" id="PF02104">
    <property type="entry name" value="SURF1"/>
    <property type="match status" value="1"/>
</dbReference>
<keyword evidence="8" id="KW-1185">Reference proteome</keyword>
<comment type="caution">
    <text evidence="6">Lacks conserved residue(s) required for the propagation of feature annotation.</text>
</comment>
<sequence>MKPHKPLSLMWTPNKTILALALVFLPLLLALGTWQLGRAEQKRLLEAQMEQRQSRAPVALATLQTPEPYTPVMVEGEYDNQHVWLLDNRQRDGRPGYEVVQAFIPESGKRVLINRGWLAAGPQRSQLPDVPRVQGHTTIFAEVVEVSDHPLLSASSEQHSWPRIITQIEPAVMAEQIGEPLAAFYLRLDASSSSALRTGWARLNMSSAKHSGYAAQWFAMAFALAVLTLFANSNLGEVLRQRRAMKGRAE</sequence>
<comment type="caution">
    <text evidence="7">The sequence shown here is derived from an EMBL/GenBank/DDBJ whole genome shotgun (WGS) entry which is preliminary data.</text>
</comment>
<evidence type="ECO:0000256" key="4">
    <source>
        <dbReference type="ARBA" id="ARBA00022989"/>
    </source>
</evidence>
<protein>
    <recommendedName>
        <fullName evidence="6">SURF1-like protein</fullName>
    </recommendedName>
</protein>
<reference evidence="7" key="1">
    <citation type="submission" date="2023-07" db="EMBL/GenBank/DDBJ databases">
        <title>Gilvimarinus algae sp. nov., isolated from the surface of Kelp.</title>
        <authorList>
            <person name="Sun Y.Y."/>
            <person name="Gong Y."/>
            <person name="Du Z.J."/>
        </authorList>
    </citation>
    <scope>NUCLEOTIDE SEQUENCE</scope>
    <source>
        <strain evidence="7">SDUM040014</strain>
    </source>
</reference>
<organism evidence="7 8">
    <name type="scientific">Gilvimarinus algae</name>
    <dbReference type="NCBI Taxonomy" id="3058037"/>
    <lineage>
        <taxon>Bacteria</taxon>
        <taxon>Pseudomonadati</taxon>
        <taxon>Pseudomonadota</taxon>
        <taxon>Gammaproteobacteria</taxon>
        <taxon>Cellvibrionales</taxon>
        <taxon>Cellvibrionaceae</taxon>
        <taxon>Gilvimarinus</taxon>
    </lineage>
</organism>
<dbReference type="Proteomes" id="UP001168380">
    <property type="component" value="Unassembled WGS sequence"/>
</dbReference>
<dbReference type="InterPro" id="IPR045214">
    <property type="entry name" value="Surf1/Surf4"/>
</dbReference>
<evidence type="ECO:0000313" key="7">
    <source>
        <dbReference type="EMBL" id="MDO3381740.1"/>
    </source>
</evidence>
<dbReference type="PANTHER" id="PTHR23427">
    <property type="entry name" value="SURFEIT LOCUS PROTEIN"/>
    <property type="match status" value="1"/>
</dbReference>
<evidence type="ECO:0000313" key="8">
    <source>
        <dbReference type="Proteomes" id="UP001168380"/>
    </source>
</evidence>
<dbReference type="PROSITE" id="PS50895">
    <property type="entry name" value="SURF1"/>
    <property type="match status" value="1"/>
</dbReference>
<evidence type="ECO:0000256" key="2">
    <source>
        <dbReference type="ARBA" id="ARBA00007165"/>
    </source>
</evidence>
<dbReference type="RefSeq" id="WP_302711882.1">
    <property type="nucleotide sequence ID" value="NZ_JAULRT010000035.1"/>
</dbReference>
<keyword evidence="4 6" id="KW-1133">Transmembrane helix</keyword>